<feature type="repeat" description="TPR" evidence="5">
    <location>
        <begin position="124"/>
        <end position="157"/>
    </location>
</feature>
<comment type="similarity">
    <text evidence="3">Belongs to the RPAP3 family.</text>
</comment>
<sequence>MDADKSILLQKQVRDNSEDLQSEFLDLKNWEEQMKRKDFEIRNAGGDQKVLPPVRSKKKKVIPLSAPKENNKPSTKRIRSHDYSAWDKFDVDKACKEMDKGDQSDESVEESLSKEELEKNHYEASKHKNEGNVLVKQQKWDKAVGCYSKAIAIFPYDAVFYANRALCYLKMDNLYSAEADCTTAVQLDSEYVKAYHRRATARMGLKQYREAKQDIEKILKLEPSNKEAVNMLIQVKKKIKSLNSVTITGENLIEEVSVEKRIGEKLCGKTVKDIKQIDNIVKPADTVPFTSTWILEEGDDVAIVHPIVKPPHQRSKKPLRRVSVKEIDYNDKLLTNSIKIEKNDENEVHKSPDVEYNSKKEVSLKSHSAASEIRENGKDTKSEVLKLPPVPKTAVQFLMNWKKNTCVEYRYRYLKQIQPGILHTIFQDSLESDTFSEILQILSSKFVVKNEAVFHYLEDLSQVKRFRALIMFMSNADKKEINILLEHCKAVEHRSEEEIDDLRNKYEI</sequence>
<proteinExistence type="inferred from homology"/>
<dbReference type="PROSITE" id="PS50005">
    <property type="entry name" value="TPR"/>
    <property type="match status" value="2"/>
</dbReference>
<feature type="repeat" description="TPR" evidence="5">
    <location>
        <begin position="192"/>
        <end position="225"/>
    </location>
</feature>
<accession>A0AAJ7FHU4</accession>
<keyword evidence="2 5" id="KW-0802">TPR repeat</keyword>
<evidence type="ECO:0000256" key="4">
    <source>
        <dbReference type="ARBA" id="ARBA00040133"/>
    </source>
</evidence>
<reference evidence="8" key="1">
    <citation type="submission" date="2025-08" db="UniProtKB">
        <authorList>
            <consortium name="RefSeq"/>
        </authorList>
    </citation>
    <scope>IDENTIFICATION</scope>
</reference>
<dbReference type="Proteomes" id="UP000694920">
    <property type="component" value="Unplaced"/>
</dbReference>
<keyword evidence="7" id="KW-1185">Reference proteome</keyword>
<evidence type="ECO:0000256" key="1">
    <source>
        <dbReference type="ARBA" id="ARBA00022737"/>
    </source>
</evidence>
<dbReference type="Pfam" id="PF13181">
    <property type="entry name" value="TPR_8"/>
    <property type="match status" value="1"/>
</dbReference>
<keyword evidence="1" id="KW-0677">Repeat</keyword>
<protein>
    <recommendedName>
        <fullName evidence="4">RNA polymerase II-associated protein 3</fullName>
    </recommendedName>
</protein>
<evidence type="ECO:0000256" key="2">
    <source>
        <dbReference type="ARBA" id="ARBA00022803"/>
    </source>
</evidence>
<dbReference type="PANTHER" id="PTHR46423:SF1">
    <property type="entry name" value="RNA POLYMERASE II-ASSOCIATED PROTEIN 3"/>
    <property type="match status" value="1"/>
</dbReference>
<dbReference type="SMART" id="SM00028">
    <property type="entry name" value="TPR"/>
    <property type="match status" value="3"/>
</dbReference>
<gene>
    <name evidence="8" type="primary">LOC107266497</name>
</gene>
<dbReference type="Gene3D" id="1.25.40.10">
    <property type="entry name" value="Tetratricopeptide repeat domain"/>
    <property type="match status" value="1"/>
</dbReference>
<evidence type="ECO:0000259" key="6">
    <source>
        <dbReference type="Pfam" id="PF13877"/>
    </source>
</evidence>
<evidence type="ECO:0000256" key="5">
    <source>
        <dbReference type="PROSITE-ProRule" id="PRU00339"/>
    </source>
</evidence>
<dbReference type="InterPro" id="IPR019734">
    <property type="entry name" value="TPR_rpt"/>
</dbReference>
<dbReference type="GeneID" id="107266497"/>
<dbReference type="CTD" id="43958"/>
<dbReference type="Pfam" id="PF13877">
    <property type="entry name" value="RPAP3_C"/>
    <property type="match status" value="1"/>
</dbReference>
<dbReference type="InterPro" id="IPR025986">
    <property type="entry name" value="RPAP3-like_C"/>
</dbReference>
<dbReference type="AlphaFoldDB" id="A0AAJ7FHU4"/>
<evidence type="ECO:0000313" key="7">
    <source>
        <dbReference type="Proteomes" id="UP000694920"/>
    </source>
</evidence>
<dbReference type="GO" id="GO:0101031">
    <property type="term" value="C:protein folding chaperone complex"/>
    <property type="evidence" value="ECO:0007669"/>
    <property type="project" value="TreeGrafter"/>
</dbReference>
<dbReference type="Pfam" id="PF13414">
    <property type="entry name" value="TPR_11"/>
    <property type="match status" value="1"/>
</dbReference>
<dbReference type="KEGG" id="ccin:107266497"/>
<dbReference type="PANTHER" id="PTHR46423">
    <property type="entry name" value="RNA POLYMERASE II-ASSOCIATED PROTEIN 3"/>
    <property type="match status" value="1"/>
</dbReference>
<feature type="domain" description="RNA-polymerase II-associated protein 3-like C-terminal" evidence="6">
    <location>
        <begin position="391"/>
        <end position="478"/>
    </location>
</feature>
<evidence type="ECO:0000313" key="8">
    <source>
        <dbReference type="RefSeq" id="XP_015592530.1"/>
    </source>
</evidence>
<dbReference type="RefSeq" id="XP_015592530.1">
    <property type="nucleotide sequence ID" value="XM_015737044.2"/>
</dbReference>
<organism evidence="7 8">
    <name type="scientific">Cephus cinctus</name>
    <name type="common">Wheat stem sawfly</name>
    <dbReference type="NCBI Taxonomy" id="211228"/>
    <lineage>
        <taxon>Eukaryota</taxon>
        <taxon>Metazoa</taxon>
        <taxon>Ecdysozoa</taxon>
        <taxon>Arthropoda</taxon>
        <taxon>Hexapoda</taxon>
        <taxon>Insecta</taxon>
        <taxon>Pterygota</taxon>
        <taxon>Neoptera</taxon>
        <taxon>Endopterygota</taxon>
        <taxon>Hymenoptera</taxon>
        <taxon>Cephoidea</taxon>
        <taxon>Cephidae</taxon>
        <taxon>Cephus</taxon>
    </lineage>
</organism>
<evidence type="ECO:0000256" key="3">
    <source>
        <dbReference type="ARBA" id="ARBA00038275"/>
    </source>
</evidence>
<name>A0AAJ7FHU4_CEPCN</name>
<dbReference type="InterPro" id="IPR051966">
    <property type="entry name" value="RPAP3"/>
</dbReference>
<dbReference type="InterPro" id="IPR011990">
    <property type="entry name" value="TPR-like_helical_dom_sf"/>
</dbReference>
<dbReference type="SUPFAM" id="SSF48452">
    <property type="entry name" value="TPR-like"/>
    <property type="match status" value="1"/>
</dbReference>